<dbReference type="OrthoDB" id="919555at2"/>
<organism evidence="1 2">
    <name type="scientific">Pedobacter changchengzhani</name>
    <dbReference type="NCBI Taxonomy" id="2529274"/>
    <lineage>
        <taxon>Bacteria</taxon>
        <taxon>Pseudomonadati</taxon>
        <taxon>Bacteroidota</taxon>
        <taxon>Sphingobacteriia</taxon>
        <taxon>Sphingobacteriales</taxon>
        <taxon>Sphingobacteriaceae</taxon>
        <taxon>Pedobacter</taxon>
    </lineage>
</organism>
<dbReference type="Proteomes" id="UP000295668">
    <property type="component" value="Unassembled WGS sequence"/>
</dbReference>
<reference evidence="1 2" key="1">
    <citation type="submission" date="2019-02" db="EMBL/GenBank/DDBJ databases">
        <title>Pedobacter sp. nov., a novel speices isolated from soil of pinguins habitat in Antarcitica.</title>
        <authorList>
            <person name="He R.-H."/>
        </authorList>
    </citation>
    <scope>NUCLEOTIDE SEQUENCE [LARGE SCALE GENOMIC DNA]</scope>
    <source>
        <strain evidence="1 2">E01020</strain>
    </source>
</reference>
<dbReference type="EMBL" id="SJCY01000009">
    <property type="protein sequence ID" value="TDG35516.1"/>
    <property type="molecule type" value="Genomic_DNA"/>
</dbReference>
<dbReference type="Gene3D" id="1.25.40.10">
    <property type="entry name" value="Tetratricopeptide repeat domain"/>
    <property type="match status" value="1"/>
</dbReference>
<proteinExistence type="predicted"/>
<dbReference type="AlphaFoldDB" id="A0A4R5MJF3"/>
<evidence type="ECO:0000313" key="1">
    <source>
        <dbReference type="EMBL" id="TDG35516.1"/>
    </source>
</evidence>
<accession>A0A4R5MJF3</accession>
<evidence type="ECO:0008006" key="3">
    <source>
        <dbReference type="Google" id="ProtNLM"/>
    </source>
</evidence>
<keyword evidence="2" id="KW-1185">Reference proteome</keyword>
<comment type="caution">
    <text evidence="1">The sequence shown here is derived from an EMBL/GenBank/DDBJ whole genome shotgun (WGS) entry which is preliminary data.</text>
</comment>
<protein>
    <recommendedName>
        <fullName evidence="3">Tetratricopeptide repeat protein</fullName>
    </recommendedName>
</protein>
<dbReference type="RefSeq" id="WP_133263131.1">
    <property type="nucleotide sequence ID" value="NZ_SJCY01000009.1"/>
</dbReference>
<dbReference type="SUPFAM" id="SSF48452">
    <property type="entry name" value="TPR-like"/>
    <property type="match status" value="1"/>
</dbReference>
<gene>
    <name evidence="1" type="ORF">EZJ43_12900</name>
</gene>
<dbReference type="InterPro" id="IPR011990">
    <property type="entry name" value="TPR-like_helical_dom_sf"/>
</dbReference>
<evidence type="ECO:0000313" key="2">
    <source>
        <dbReference type="Proteomes" id="UP000295668"/>
    </source>
</evidence>
<name>A0A4R5MJF3_9SPHI</name>
<sequence>MQKIDYPGKYSFIKRVVLHKDDVGEVALNFLGKDSADEPKIDKYIQSVWGIIKFKADSLYKPTVMTDALVGKFYKMRPVQTAAQVQAATKKNERELSLSLVSAQEYLRDHQFKEALSNCNQVLKLYPTNQTAFLIGIEAQVGLGNLDEALLMGKKGVMALDQPYNKECGYADSLIQLGRPKEAIEIYIKILKEHGVKRS</sequence>